<dbReference type="GO" id="GO:0005789">
    <property type="term" value="C:endoplasmic reticulum membrane"/>
    <property type="evidence" value="ECO:0007669"/>
    <property type="project" value="UniProtKB-SubCell"/>
</dbReference>
<comment type="similarity">
    <text evidence="4">Belongs to the MAPEG family.</text>
</comment>
<gene>
    <name evidence="18" type="ORF">HERILL_LOCUS13741</name>
</gene>
<dbReference type="AlphaFoldDB" id="A0A7R8V348"/>
<sequence length="110" mass="12875">MSSTFISPEDLFSKKSKVKYDDDDIERVRRAHRNDLENILPFLTIGFFYCLTDPEPWLAINLFRLVGISRIIHTFVYAVIVIPQPARFLSFILALLPTLYMTLQVIKFCF</sequence>
<dbReference type="FunFam" id="1.20.120.550:FF:000002">
    <property type="entry name" value="Microsomal glutathione S-transferase 1"/>
    <property type="match status" value="1"/>
</dbReference>
<evidence type="ECO:0000256" key="1">
    <source>
        <dbReference type="ARBA" id="ARBA00003701"/>
    </source>
</evidence>
<name>A0A7R8V348_HERIL</name>
<evidence type="ECO:0000256" key="14">
    <source>
        <dbReference type="ARBA" id="ARBA00038540"/>
    </source>
</evidence>
<comment type="subunit">
    <text evidence="14">Homotrimer; The trimer binds only one molecule of glutathione.</text>
</comment>
<evidence type="ECO:0000313" key="18">
    <source>
        <dbReference type="EMBL" id="CAD7091320.1"/>
    </source>
</evidence>
<evidence type="ECO:0000256" key="4">
    <source>
        <dbReference type="ARBA" id="ARBA00010459"/>
    </source>
</evidence>
<feature type="transmembrane region" description="Helical" evidence="17">
    <location>
        <begin position="88"/>
        <end position="106"/>
    </location>
</feature>
<keyword evidence="8" id="KW-1000">Mitochondrion outer membrane</keyword>
<dbReference type="EMBL" id="LR899013">
    <property type="protein sequence ID" value="CAD7091320.1"/>
    <property type="molecule type" value="Genomic_DNA"/>
</dbReference>
<evidence type="ECO:0000256" key="12">
    <source>
        <dbReference type="ARBA" id="ARBA00023128"/>
    </source>
</evidence>
<evidence type="ECO:0000256" key="15">
    <source>
        <dbReference type="ARBA" id="ARBA00039397"/>
    </source>
</evidence>
<feature type="transmembrane region" description="Helical" evidence="17">
    <location>
        <begin position="62"/>
        <end position="82"/>
    </location>
</feature>
<comment type="function">
    <text evidence="1">Conjugation of reduced glutathione to a wide number of exogenous and endogenous hydrophobic electrophiles.</text>
</comment>
<evidence type="ECO:0000256" key="10">
    <source>
        <dbReference type="ARBA" id="ARBA00022989"/>
    </source>
</evidence>
<evidence type="ECO:0000256" key="11">
    <source>
        <dbReference type="ARBA" id="ARBA00022990"/>
    </source>
</evidence>
<keyword evidence="11" id="KW-0007">Acetylation</keyword>
<accession>A0A7R8V348</accession>
<dbReference type="Pfam" id="PF01124">
    <property type="entry name" value="MAPEG"/>
    <property type="match status" value="1"/>
</dbReference>
<proteinExistence type="inferred from homology"/>
<dbReference type="GO" id="GO:0004364">
    <property type="term" value="F:glutathione transferase activity"/>
    <property type="evidence" value="ECO:0007669"/>
    <property type="project" value="UniProtKB-EC"/>
</dbReference>
<dbReference type="Proteomes" id="UP000594454">
    <property type="component" value="Chromosome 5"/>
</dbReference>
<keyword evidence="7 17" id="KW-0812">Transmembrane</keyword>
<dbReference type="PANTHER" id="PTHR10689">
    <property type="entry name" value="MICROSOMAL GLUTATHIONE S-TRANSFERASE 1"/>
    <property type="match status" value="1"/>
</dbReference>
<evidence type="ECO:0000256" key="5">
    <source>
        <dbReference type="ARBA" id="ARBA00012452"/>
    </source>
</evidence>
<evidence type="ECO:0000256" key="3">
    <source>
        <dbReference type="ARBA" id="ARBA00004477"/>
    </source>
</evidence>
<dbReference type="PANTHER" id="PTHR10689:SF6">
    <property type="entry name" value="MICROSOMAL GLUTATHIONE S-TRANSFERASE 1"/>
    <property type="match status" value="1"/>
</dbReference>
<keyword evidence="12" id="KW-0496">Mitochondrion</keyword>
<dbReference type="SUPFAM" id="SSF161084">
    <property type="entry name" value="MAPEG domain-like"/>
    <property type="match status" value="1"/>
</dbReference>
<evidence type="ECO:0000256" key="6">
    <source>
        <dbReference type="ARBA" id="ARBA00022679"/>
    </source>
</evidence>
<dbReference type="Gene3D" id="1.20.120.550">
    <property type="entry name" value="Membrane associated eicosanoid/glutathione metabolism-like domain"/>
    <property type="match status" value="1"/>
</dbReference>
<evidence type="ECO:0000256" key="17">
    <source>
        <dbReference type="SAM" id="Phobius"/>
    </source>
</evidence>
<dbReference type="InterPro" id="IPR040162">
    <property type="entry name" value="MGST1-like"/>
</dbReference>
<evidence type="ECO:0000256" key="9">
    <source>
        <dbReference type="ARBA" id="ARBA00022824"/>
    </source>
</evidence>
<dbReference type="EC" id="2.5.1.18" evidence="5"/>
<dbReference type="OrthoDB" id="193139at2759"/>
<dbReference type="GO" id="GO:0005741">
    <property type="term" value="C:mitochondrial outer membrane"/>
    <property type="evidence" value="ECO:0007669"/>
    <property type="project" value="UniProtKB-SubCell"/>
</dbReference>
<evidence type="ECO:0000256" key="2">
    <source>
        <dbReference type="ARBA" id="ARBA00004294"/>
    </source>
</evidence>
<evidence type="ECO:0000256" key="8">
    <source>
        <dbReference type="ARBA" id="ARBA00022787"/>
    </source>
</evidence>
<keyword evidence="9" id="KW-0256">Endoplasmic reticulum</keyword>
<keyword evidence="10 17" id="KW-1133">Transmembrane helix</keyword>
<keyword evidence="13 17" id="KW-0472">Membrane</keyword>
<evidence type="ECO:0000313" key="19">
    <source>
        <dbReference type="Proteomes" id="UP000594454"/>
    </source>
</evidence>
<evidence type="ECO:0000256" key="16">
    <source>
        <dbReference type="ARBA" id="ARBA00049385"/>
    </source>
</evidence>
<comment type="catalytic activity">
    <reaction evidence="16">
        <text>RX + glutathione = an S-substituted glutathione + a halide anion + H(+)</text>
        <dbReference type="Rhea" id="RHEA:16437"/>
        <dbReference type="ChEBI" id="CHEBI:15378"/>
        <dbReference type="ChEBI" id="CHEBI:16042"/>
        <dbReference type="ChEBI" id="CHEBI:17792"/>
        <dbReference type="ChEBI" id="CHEBI:57925"/>
        <dbReference type="ChEBI" id="CHEBI:90779"/>
        <dbReference type="EC" id="2.5.1.18"/>
    </reaction>
    <physiologicalReaction direction="left-to-right" evidence="16">
        <dbReference type="Rhea" id="RHEA:16438"/>
    </physiologicalReaction>
</comment>
<keyword evidence="19" id="KW-1185">Reference proteome</keyword>
<protein>
    <recommendedName>
        <fullName evidence="15">Microsomal glutathione S-transferase 1</fullName>
        <ecNumber evidence="5">2.5.1.18</ecNumber>
    </recommendedName>
</protein>
<keyword evidence="6" id="KW-0808">Transferase</keyword>
<dbReference type="InterPro" id="IPR001129">
    <property type="entry name" value="Membr-assoc_MAPEG"/>
</dbReference>
<organism evidence="18 19">
    <name type="scientific">Hermetia illucens</name>
    <name type="common">Black soldier fly</name>
    <dbReference type="NCBI Taxonomy" id="343691"/>
    <lineage>
        <taxon>Eukaryota</taxon>
        <taxon>Metazoa</taxon>
        <taxon>Ecdysozoa</taxon>
        <taxon>Arthropoda</taxon>
        <taxon>Hexapoda</taxon>
        <taxon>Insecta</taxon>
        <taxon>Pterygota</taxon>
        <taxon>Neoptera</taxon>
        <taxon>Endopterygota</taxon>
        <taxon>Diptera</taxon>
        <taxon>Brachycera</taxon>
        <taxon>Stratiomyomorpha</taxon>
        <taxon>Stratiomyidae</taxon>
        <taxon>Hermetiinae</taxon>
        <taxon>Hermetia</taxon>
    </lineage>
</organism>
<reference evidence="18 19" key="1">
    <citation type="submission" date="2020-11" db="EMBL/GenBank/DDBJ databases">
        <authorList>
            <person name="Wallbank WR R."/>
            <person name="Pardo Diaz C."/>
            <person name="Kozak K."/>
            <person name="Martin S."/>
            <person name="Jiggins C."/>
            <person name="Moest M."/>
            <person name="Warren A I."/>
            <person name="Generalovic N T."/>
            <person name="Byers J.R.P. K."/>
            <person name="Montejo-Kovacevich G."/>
            <person name="Yen C E."/>
        </authorList>
    </citation>
    <scope>NUCLEOTIDE SEQUENCE [LARGE SCALE GENOMIC DNA]</scope>
</reference>
<evidence type="ECO:0000256" key="13">
    <source>
        <dbReference type="ARBA" id="ARBA00023136"/>
    </source>
</evidence>
<evidence type="ECO:0000256" key="7">
    <source>
        <dbReference type="ARBA" id="ARBA00022692"/>
    </source>
</evidence>
<dbReference type="InParanoid" id="A0A7R8V348"/>
<comment type="subcellular location">
    <subcellularLocation>
        <location evidence="3">Endoplasmic reticulum membrane</location>
        <topology evidence="3">Multi-pass membrane protein</topology>
    </subcellularLocation>
    <subcellularLocation>
        <location evidence="2">Mitochondrion outer membrane</location>
    </subcellularLocation>
</comment>
<dbReference type="InterPro" id="IPR023352">
    <property type="entry name" value="MAPEG-like_dom_sf"/>
</dbReference>